<evidence type="ECO:0000313" key="3">
    <source>
        <dbReference type="Proteomes" id="UP000005244"/>
    </source>
</evidence>
<dbReference type="Proteomes" id="UP000005244">
    <property type="component" value="Unassembled WGS sequence"/>
</dbReference>
<comment type="caution">
    <text evidence="2">The sequence shown here is derived from an EMBL/GenBank/DDBJ whole genome shotgun (WGS) entry which is preliminary data.</text>
</comment>
<reference evidence="2 3" key="1">
    <citation type="submission" date="2012-07" db="EMBL/GenBank/DDBJ databases">
        <authorList>
            <person name="Durkin A.S."/>
            <person name="McCorrison J."/>
            <person name="Torralba M."/>
            <person name="Gillis M."/>
            <person name="Methe B."/>
            <person name="Sutton G."/>
            <person name="Nelson K.E."/>
        </authorList>
    </citation>
    <scope>NUCLEOTIDE SEQUENCE [LARGE SCALE GENOMIC DNA]</scope>
    <source>
        <strain evidence="2 3">OBRC8</strain>
    </source>
</reference>
<evidence type="ECO:0000313" key="2">
    <source>
        <dbReference type="EMBL" id="EJU23979.1"/>
    </source>
</evidence>
<feature type="signal peptide" evidence="1">
    <location>
        <begin position="1"/>
        <end position="25"/>
    </location>
</feature>
<keyword evidence="3" id="KW-1185">Reference proteome</keyword>
<organism evidence="2 3">
    <name type="scientific">Peptoanaerobacter stomatis</name>
    <dbReference type="NCBI Taxonomy" id="796937"/>
    <lineage>
        <taxon>Bacteria</taxon>
        <taxon>Bacillati</taxon>
        <taxon>Bacillota</taxon>
        <taxon>Clostridia</taxon>
        <taxon>Peptostreptococcales</taxon>
        <taxon>Filifactoraceae</taxon>
        <taxon>Peptoanaerobacter</taxon>
    </lineage>
</organism>
<sequence length="204" mass="23193">MKKILKKIMAFILIFSMFFSNSIFAFGTNNNSTDVVCLKMDYQDSQKNNGIYLTEEYIIDGKFYRYEHKEENGFNIIKISGAENITIKAPIKNNRDIFSFSYKMANSDDWNYFSEIENYELFYMSVTQAVLAGALAGVCGGPVGAFFGAASVLLGMQASGYMNLKIIIGGKWRTVGSSIEYRKYAKLYDKSGRYIDTVHWSGRR</sequence>
<dbReference type="AlphaFoldDB" id="J5UNV8"/>
<feature type="chain" id="PRO_5039395548" evidence="1">
    <location>
        <begin position="26"/>
        <end position="204"/>
    </location>
</feature>
<name>J5UNV8_9FIRM</name>
<proteinExistence type="predicted"/>
<dbReference type="RefSeq" id="WP_009530481.1">
    <property type="nucleotide sequence ID" value="NZ_ALNK01000012.1"/>
</dbReference>
<gene>
    <name evidence="2" type="ORF">HMPREF1143_1356</name>
</gene>
<evidence type="ECO:0000256" key="1">
    <source>
        <dbReference type="SAM" id="SignalP"/>
    </source>
</evidence>
<dbReference type="EMBL" id="ALNK01000012">
    <property type="protein sequence ID" value="EJU23979.1"/>
    <property type="molecule type" value="Genomic_DNA"/>
</dbReference>
<protein>
    <submittedName>
        <fullName evidence="2">Uncharacterized protein</fullName>
    </submittedName>
</protein>
<keyword evidence="1" id="KW-0732">Signal</keyword>
<accession>J5UNV8</accession>